<dbReference type="InterPro" id="IPR016032">
    <property type="entry name" value="Sig_transdc_resp-reg_C-effctor"/>
</dbReference>
<evidence type="ECO:0000256" key="1">
    <source>
        <dbReference type="ARBA" id="ARBA00023015"/>
    </source>
</evidence>
<protein>
    <recommendedName>
        <fullName evidence="4">HTH luxR-type domain-containing protein</fullName>
    </recommendedName>
</protein>
<keyword evidence="1" id="KW-0805">Transcription regulation</keyword>
<dbReference type="Pfam" id="PF00196">
    <property type="entry name" value="GerE"/>
    <property type="match status" value="1"/>
</dbReference>
<comment type="caution">
    <text evidence="5">The sequence shown here is derived from an EMBL/GenBank/DDBJ whole genome shotgun (WGS) entry which is preliminary data.</text>
</comment>
<reference evidence="5 6" key="1">
    <citation type="submission" date="2017-04" db="EMBL/GenBank/DDBJ databases">
        <title>Burkholderia puraquae sp. nov., a novel Burkholderia cepacia complex species from hospital setting samples.</title>
        <authorList>
            <person name="Martina P."/>
            <person name="Leguizamon M."/>
            <person name="Prieto C."/>
            <person name="Sousa S."/>
            <person name="Montanaro P."/>
            <person name="Draghi W."/>
            <person name="Staembler M."/>
            <person name="Bettiol M."/>
            <person name="Figoli C."/>
            <person name="Palau J."/>
            <person name="Alvarez F."/>
            <person name="Benetti S."/>
            <person name="Anchat E."/>
            <person name="Vescina C."/>
            <person name="Ferreras J."/>
            <person name="Lasch P."/>
            <person name="Lagares A."/>
            <person name="Zorreguieta A."/>
            <person name="Yantorno O."/>
            <person name="Bosch A."/>
        </authorList>
    </citation>
    <scope>NUCLEOTIDE SEQUENCE [LARGE SCALE GENOMIC DNA]</scope>
    <source>
        <strain evidence="5 6">CAMPA 1040</strain>
    </source>
</reference>
<evidence type="ECO:0000259" key="4">
    <source>
        <dbReference type="PROSITE" id="PS50043"/>
    </source>
</evidence>
<evidence type="ECO:0000313" key="5">
    <source>
        <dbReference type="EMBL" id="ORT83127.1"/>
    </source>
</evidence>
<organism evidence="5 6">
    <name type="scientific">Burkholderia puraquae</name>
    <dbReference type="NCBI Taxonomy" id="1904757"/>
    <lineage>
        <taxon>Bacteria</taxon>
        <taxon>Pseudomonadati</taxon>
        <taxon>Pseudomonadota</taxon>
        <taxon>Betaproteobacteria</taxon>
        <taxon>Burkholderiales</taxon>
        <taxon>Burkholderiaceae</taxon>
        <taxon>Burkholderia</taxon>
        <taxon>Burkholderia cepacia complex</taxon>
    </lineage>
</organism>
<evidence type="ECO:0000256" key="3">
    <source>
        <dbReference type="ARBA" id="ARBA00023163"/>
    </source>
</evidence>
<dbReference type="Proteomes" id="UP000193146">
    <property type="component" value="Unassembled WGS sequence"/>
</dbReference>
<keyword evidence="2" id="KW-0238">DNA-binding</keyword>
<feature type="domain" description="HTH luxR-type" evidence="4">
    <location>
        <begin position="1"/>
        <end position="62"/>
    </location>
</feature>
<dbReference type="PROSITE" id="PS50043">
    <property type="entry name" value="HTH_LUXR_2"/>
    <property type="match status" value="1"/>
</dbReference>
<keyword evidence="6" id="KW-1185">Reference proteome</keyword>
<dbReference type="SUPFAM" id="SSF46894">
    <property type="entry name" value="C-terminal effector domain of the bipartite response regulators"/>
    <property type="match status" value="1"/>
</dbReference>
<proteinExistence type="predicted"/>
<dbReference type="Gene3D" id="1.10.10.10">
    <property type="entry name" value="Winged helix-like DNA-binding domain superfamily/Winged helix DNA-binding domain"/>
    <property type="match status" value="1"/>
</dbReference>
<evidence type="ECO:0000313" key="6">
    <source>
        <dbReference type="Proteomes" id="UP000193146"/>
    </source>
</evidence>
<dbReference type="GO" id="GO:0003677">
    <property type="term" value="F:DNA binding"/>
    <property type="evidence" value="ECO:0007669"/>
    <property type="project" value="UniProtKB-KW"/>
</dbReference>
<dbReference type="PRINTS" id="PR00038">
    <property type="entry name" value="HTHLUXR"/>
</dbReference>
<accession>A0A1X1PBZ6</accession>
<dbReference type="InterPro" id="IPR036388">
    <property type="entry name" value="WH-like_DNA-bd_sf"/>
</dbReference>
<dbReference type="PANTHER" id="PTHR44688:SF16">
    <property type="entry name" value="DNA-BINDING TRANSCRIPTIONAL ACTIVATOR DEVR_DOSR"/>
    <property type="match status" value="1"/>
</dbReference>
<keyword evidence="3" id="KW-0804">Transcription</keyword>
<dbReference type="GO" id="GO:0006355">
    <property type="term" value="P:regulation of DNA-templated transcription"/>
    <property type="evidence" value="ECO:0007669"/>
    <property type="project" value="InterPro"/>
</dbReference>
<dbReference type="SMART" id="SM00421">
    <property type="entry name" value="HTH_LUXR"/>
    <property type="match status" value="1"/>
</dbReference>
<dbReference type="EMBL" id="NBYX01000014">
    <property type="protein sequence ID" value="ORT83127.1"/>
    <property type="molecule type" value="Genomic_DNA"/>
</dbReference>
<dbReference type="InterPro" id="IPR000792">
    <property type="entry name" value="Tscrpt_reg_LuxR_C"/>
</dbReference>
<sequence>MLKLTAREIVVLGLIAQGLTDREIAVELAVSVYTARKHRENLLNKFGFKKSAQLTMRYFILFPDVLKKTVFSVVLTRSRRANARS</sequence>
<dbReference type="AlphaFoldDB" id="A0A1X1PBZ6"/>
<gene>
    <name evidence="5" type="ORF">B7G54_25195</name>
</gene>
<evidence type="ECO:0000256" key="2">
    <source>
        <dbReference type="ARBA" id="ARBA00023125"/>
    </source>
</evidence>
<dbReference type="PANTHER" id="PTHR44688">
    <property type="entry name" value="DNA-BINDING TRANSCRIPTIONAL ACTIVATOR DEVR_DOSR"/>
    <property type="match status" value="1"/>
</dbReference>
<name>A0A1X1PBZ6_9BURK</name>
<dbReference type="OrthoDB" id="9794397at2"/>